<reference evidence="2 3" key="1">
    <citation type="submission" date="2020-08" db="EMBL/GenBank/DDBJ databases">
        <title>Genomic Encyclopedia of Type Strains, Phase IV (KMG-IV): sequencing the most valuable type-strain genomes for metagenomic binning, comparative biology and taxonomic classification.</title>
        <authorList>
            <person name="Goeker M."/>
        </authorList>
    </citation>
    <scope>NUCLEOTIDE SEQUENCE [LARGE SCALE GENOMIC DNA]</scope>
    <source>
        <strain evidence="2 3">DSM 19169</strain>
    </source>
</reference>
<name>A0A7W8N7T5_9BACL</name>
<dbReference type="EMBL" id="JACHEQ010000007">
    <property type="protein sequence ID" value="MBB5355695.1"/>
    <property type="molecule type" value="Genomic_DNA"/>
</dbReference>
<sequence length="381" mass="43679">MSRLNRYYLAPDLVITYPDGQPHLHLPSVKRTFKVDWKVCEIISMFSSEDTSLQPIFSESMITSIVEHLVKNGILIDKETDYNLTIEQIVEEWQDWDESSWFLHLQTKDSKFETTEEGRLKNVEEFRKKTSPAPQYFKCNCTTSSIKLPTPSKLLDQTLVNSFMKRRSCRRFSEEPISLQNLADVLFYTGGILFTNDTHSYGIVAKKPSPSPGGRHSIELYPIVNACEGLRSGVYHYCQKHHALHLIEAEEDVKPFLYDVLYGQDYFLNAAVTVFYTSVIDRLKWKYNTSRAYRLMHLETGHYAQNFLLICTALDLGSFVTAAFKDSVIEEKLGICGIHEVAMYVSGMGHIVFDKTTRSDIEYGQVLPEGIEIRLPIGDHS</sequence>
<feature type="domain" description="Nitroreductase" evidence="1">
    <location>
        <begin position="164"/>
        <end position="349"/>
    </location>
</feature>
<dbReference type="InterPro" id="IPR052544">
    <property type="entry name" value="Bacteriocin_Proc_Enz"/>
</dbReference>
<gene>
    <name evidence="2" type="ORF">HNR43_001670</name>
</gene>
<evidence type="ECO:0000313" key="3">
    <source>
        <dbReference type="Proteomes" id="UP000583699"/>
    </source>
</evidence>
<dbReference type="Gene3D" id="3.40.109.10">
    <property type="entry name" value="NADH Oxidase"/>
    <property type="match status" value="1"/>
</dbReference>
<dbReference type="Pfam" id="PF00881">
    <property type="entry name" value="Nitroreductase"/>
    <property type="match status" value="1"/>
</dbReference>
<dbReference type="InterPro" id="IPR020051">
    <property type="entry name" value="SagB-type_dehydrogenase"/>
</dbReference>
<dbReference type="AlphaFoldDB" id="A0A7W8N7T5"/>
<accession>A0A7W8N7T5</accession>
<dbReference type="CDD" id="cd02142">
    <property type="entry name" value="McbC_SagB-like_oxidoreductase"/>
    <property type="match status" value="1"/>
</dbReference>
<dbReference type="InterPro" id="IPR029479">
    <property type="entry name" value="Nitroreductase"/>
</dbReference>
<dbReference type="NCBIfam" id="TIGR03605">
    <property type="entry name" value="antibiot_sagB"/>
    <property type="match status" value="1"/>
</dbReference>
<dbReference type="RefSeq" id="WP_183242889.1">
    <property type="nucleotide sequence ID" value="NZ_JACHEQ010000007.1"/>
</dbReference>
<comment type="caution">
    <text evidence="2">The sequence shown here is derived from an EMBL/GenBank/DDBJ whole genome shotgun (WGS) entry which is preliminary data.</text>
</comment>
<organism evidence="2 3">
    <name type="scientific">Anoxybacillus mongoliensis</name>
    <dbReference type="NCBI Taxonomy" id="452565"/>
    <lineage>
        <taxon>Bacteria</taxon>
        <taxon>Bacillati</taxon>
        <taxon>Bacillota</taxon>
        <taxon>Bacilli</taxon>
        <taxon>Bacillales</taxon>
        <taxon>Anoxybacillaceae</taxon>
        <taxon>Anoxybacillus</taxon>
    </lineage>
</organism>
<keyword evidence="3" id="KW-1185">Reference proteome</keyword>
<dbReference type="Proteomes" id="UP000583699">
    <property type="component" value="Unassembled WGS sequence"/>
</dbReference>
<evidence type="ECO:0000313" key="2">
    <source>
        <dbReference type="EMBL" id="MBB5355695.1"/>
    </source>
</evidence>
<evidence type="ECO:0000259" key="1">
    <source>
        <dbReference type="Pfam" id="PF00881"/>
    </source>
</evidence>
<proteinExistence type="predicted"/>
<dbReference type="InterPro" id="IPR000415">
    <property type="entry name" value="Nitroreductase-like"/>
</dbReference>
<dbReference type="SUPFAM" id="SSF55469">
    <property type="entry name" value="FMN-dependent nitroreductase-like"/>
    <property type="match status" value="1"/>
</dbReference>
<protein>
    <submittedName>
        <fullName evidence="2">SagB-type dehydrogenase family enzyme</fullName>
    </submittedName>
</protein>
<dbReference type="GO" id="GO:0016491">
    <property type="term" value="F:oxidoreductase activity"/>
    <property type="evidence" value="ECO:0007669"/>
    <property type="project" value="InterPro"/>
</dbReference>
<dbReference type="PANTHER" id="PTHR43745">
    <property type="entry name" value="NITROREDUCTASE MJ1384-RELATED"/>
    <property type="match status" value="1"/>
</dbReference>
<dbReference type="PANTHER" id="PTHR43745:SF2">
    <property type="entry name" value="NITROREDUCTASE MJ1384-RELATED"/>
    <property type="match status" value="1"/>
</dbReference>